<feature type="compositionally biased region" description="Low complexity" evidence="7">
    <location>
        <begin position="190"/>
        <end position="201"/>
    </location>
</feature>
<dbReference type="PANTHER" id="PTHR43884">
    <property type="entry name" value="ACYL-COA DEHYDROGENASE"/>
    <property type="match status" value="1"/>
</dbReference>
<dbReference type="GO" id="GO:0005811">
    <property type="term" value="C:lipid droplet"/>
    <property type="evidence" value="ECO:0007669"/>
    <property type="project" value="InterPro"/>
</dbReference>
<comment type="caution">
    <text evidence="11">The sequence shown here is derived from an EMBL/GenBank/DDBJ whole genome shotgun (WGS) entry which is preliminary data.</text>
</comment>
<dbReference type="Pfam" id="PF02770">
    <property type="entry name" value="Acyl-CoA_dh_M"/>
    <property type="match status" value="1"/>
</dbReference>
<keyword evidence="12" id="KW-1185">Reference proteome</keyword>
<dbReference type="GO" id="GO:0006552">
    <property type="term" value="P:L-leucine catabolic process"/>
    <property type="evidence" value="ECO:0007669"/>
    <property type="project" value="TreeGrafter"/>
</dbReference>
<feature type="compositionally biased region" description="Polar residues" evidence="7">
    <location>
        <begin position="323"/>
        <end position="336"/>
    </location>
</feature>
<feature type="region of interest" description="Disordered" evidence="7">
    <location>
        <begin position="165"/>
        <end position="508"/>
    </location>
</feature>
<comment type="similarity">
    <text evidence="2">Belongs to the acyl-CoA dehydrogenase family.</text>
</comment>
<keyword evidence="4" id="KW-0274">FAD</keyword>
<dbReference type="GO" id="GO:0016298">
    <property type="term" value="F:lipase activity"/>
    <property type="evidence" value="ECO:0007669"/>
    <property type="project" value="InterPro"/>
</dbReference>
<feature type="domain" description="Acyl-CoA dehydrogenase/oxidase N-terminal" evidence="10">
    <location>
        <begin position="567"/>
        <end position="663"/>
    </location>
</feature>
<dbReference type="SUPFAM" id="SSF56645">
    <property type="entry name" value="Acyl-CoA dehydrogenase NM domain-like"/>
    <property type="match status" value="1"/>
</dbReference>
<evidence type="ECO:0000259" key="8">
    <source>
        <dbReference type="Pfam" id="PF00441"/>
    </source>
</evidence>
<feature type="compositionally biased region" description="Polar residues" evidence="7">
    <location>
        <begin position="1"/>
        <end position="11"/>
    </location>
</feature>
<dbReference type="Gene3D" id="3.40.50.1820">
    <property type="entry name" value="alpha/beta hydrolase"/>
    <property type="match status" value="1"/>
</dbReference>
<evidence type="ECO:0000256" key="5">
    <source>
        <dbReference type="ARBA" id="ARBA00023002"/>
    </source>
</evidence>
<feature type="compositionally biased region" description="Polar residues" evidence="7">
    <location>
        <begin position="303"/>
        <end position="313"/>
    </location>
</feature>
<sequence>MPTISPISNDLRQYRRPATSSPETRQTSTRGGQGTSCRPPASRGSAGGNMAKPVKMARKGTMAKDGGANGVIDRANLVAQQGAQMLRSMQQLKKDGGRHHHSNNEWGMGGLLIASSSCKGINDNADDASSVVVDDDIDKRPVKRPPSRKNGTAAGLFTIQRVTDAFERERKPGPLTTESVATLAKRPPSRRGGSARRSNPALLAHINGQMVTGGSWAAPRSRRCRPGGEQQVRAHGGGDDGSSTVGAYISDDEGDDDGILIEDFTSTTTSTVKRPSSWNRRSRSQRDTGGGGGQQQSNRRSQPTNAVKPTNSLLVEEPDENGLRQQQPLSSSTEGDYSSHWDQFPWQHGQGGGEEIPPPNFCADENEFSPPSASSSSCGETVPLSVTTRNGVEPLTIPLRLSNRSTQGRSSSRREQDGSSQQRPPPVMSTANRRRQTRIPSADRAAINDIQQQSRPDTSTGSRGTRSRSGRQARSDVTDGRPQTRCRGSTRGNGGGGTRPVSCSANGGQVMQWSTSTTIGSSWGSLLPEMDDREGRQSRDKAVEVDEGWARWSWLTVTIDNDNEDNDEVEPQALHHDRLEKCNLPLLRELGDLGLYGICVSEEYGGSGMDAVAAVIAHEELSYSDPGLCLSYLAHSMLFVNNLYHNGSEEQKERLLPSAISGKIIGSMGMSEPGCGTDVMAMTTKATPDGDGWRLNGSKMWITNGCIDTEAEGVQLGDCCLVYAKAPEGLSLFIVEKGMEGFKVGQKITDKCGMRASSTAELVFDGVKIPKENLVGDLGKGLVPMMRNLEIERVTLAAMSLGIARRCLDAMLAYAHERKSFGKPLADFGQIQRHFADSYAQWAAARAYVYAVAGQLRLDTASGSRSDSDGVKLFATSMAKDVADRAIQCLGGYGYVGEYVVERLWRDAKLLEIGGGTLEAHQKNITRDMGKLFLVPFMMTATVKSRRSDTSSAATTTASDLSVESCTKVQKGNGITKGKVRHLVRRRVTSHVNSDSFWLADKDMHKSKEAPYTGLLIVVIPGNPAVVSLYREFAMLLVGKFPGAEVLVEGHAGHSQTSERVFDTLQQQVDHHVRLLSRRIDPTKHERVLLLGHSIGAFILLNFIGKIRHNFPTVKFEVGLLAPTICRFSNYNRLRYGTRPTLSVLSWFRPILSGILALVPSSVPMRDAGREICHGKFLRNIERMLAWELKDMPIEPSVEPLVKLQGAFIIHPTIDKYTNPQLREKVQKLFMDQMPEGHGQVRTIEAHHNFLDEDDLPKMVDAIASCMEA</sequence>
<dbReference type="Gene3D" id="1.20.140.10">
    <property type="entry name" value="Butyryl-CoA Dehydrogenase, subunit A, domain 3"/>
    <property type="match status" value="1"/>
</dbReference>
<proteinExistence type="inferred from homology"/>
<dbReference type="InterPro" id="IPR037069">
    <property type="entry name" value="AcylCoA_DH/ox_N_sf"/>
</dbReference>
<evidence type="ECO:0000256" key="7">
    <source>
        <dbReference type="SAM" id="MobiDB-lite"/>
    </source>
</evidence>
<dbReference type="InterPro" id="IPR029058">
    <property type="entry name" value="AB_hydrolase_fold"/>
</dbReference>
<dbReference type="SUPFAM" id="SSF47203">
    <property type="entry name" value="Acyl-CoA dehydrogenase C-terminal domain-like"/>
    <property type="match status" value="1"/>
</dbReference>
<feature type="domain" description="Acyl-CoA dehydrogenase/oxidase C-terminal" evidence="8">
    <location>
        <begin position="779"/>
        <end position="929"/>
    </location>
</feature>
<dbReference type="InterPro" id="IPR006089">
    <property type="entry name" value="Acyl-CoA_DH_CS"/>
</dbReference>
<dbReference type="InterPro" id="IPR009075">
    <property type="entry name" value="AcylCo_DH/oxidase_C"/>
</dbReference>
<evidence type="ECO:0000313" key="12">
    <source>
        <dbReference type="Proteomes" id="UP000591131"/>
    </source>
</evidence>
<evidence type="ECO:0000313" key="11">
    <source>
        <dbReference type="EMBL" id="KAF4672554.1"/>
    </source>
</evidence>
<evidence type="ECO:0000256" key="3">
    <source>
        <dbReference type="ARBA" id="ARBA00022630"/>
    </source>
</evidence>
<evidence type="ECO:0000256" key="2">
    <source>
        <dbReference type="ARBA" id="ARBA00009347"/>
    </source>
</evidence>
<evidence type="ECO:0000256" key="6">
    <source>
        <dbReference type="ARBA" id="ARBA00049552"/>
    </source>
</evidence>
<dbReference type="PROSITE" id="PS00073">
    <property type="entry name" value="ACYL_COA_DH_2"/>
    <property type="match status" value="1"/>
</dbReference>
<dbReference type="Pfam" id="PF00441">
    <property type="entry name" value="Acyl-CoA_dh_1"/>
    <property type="match status" value="1"/>
</dbReference>
<accession>A0A7J6MM22</accession>
<comment type="cofactor">
    <cofactor evidence="1">
        <name>FAD</name>
        <dbReference type="ChEBI" id="CHEBI:57692"/>
    </cofactor>
</comment>
<evidence type="ECO:0000259" key="9">
    <source>
        <dbReference type="Pfam" id="PF02770"/>
    </source>
</evidence>
<evidence type="ECO:0000256" key="1">
    <source>
        <dbReference type="ARBA" id="ARBA00001974"/>
    </source>
</evidence>
<evidence type="ECO:0008006" key="13">
    <source>
        <dbReference type="Google" id="ProtNLM"/>
    </source>
</evidence>
<name>A0A7J6MM22_PERCH</name>
<feature type="compositionally biased region" description="Polar residues" evidence="7">
    <location>
        <begin position="264"/>
        <end position="279"/>
    </location>
</feature>
<dbReference type="GO" id="GO:0019915">
    <property type="term" value="P:lipid storage"/>
    <property type="evidence" value="ECO:0007669"/>
    <property type="project" value="InterPro"/>
</dbReference>
<keyword evidence="3" id="KW-0285">Flavoprotein</keyword>
<dbReference type="SUPFAM" id="SSF53474">
    <property type="entry name" value="alpha/beta-Hydrolases"/>
    <property type="match status" value="1"/>
</dbReference>
<dbReference type="InterPro" id="IPR036250">
    <property type="entry name" value="AcylCo_DH-like_C"/>
</dbReference>
<reference evidence="11 12" key="1">
    <citation type="submission" date="2020-04" db="EMBL/GenBank/DDBJ databases">
        <title>Perkinsus chesapeaki whole genome sequence.</title>
        <authorList>
            <person name="Bogema D.R."/>
        </authorList>
    </citation>
    <scope>NUCLEOTIDE SEQUENCE [LARGE SCALE GENOMIC DNA]</scope>
    <source>
        <strain evidence="11">ATCC PRA-425</strain>
    </source>
</reference>
<organism evidence="11 12">
    <name type="scientific">Perkinsus chesapeaki</name>
    <name type="common">Clam parasite</name>
    <name type="synonym">Perkinsus andrewsi</name>
    <dbReference type="NCBI Taxonomy" id="330153"/>
    <lineage>
        <taxon>Eukaryota</taxon>
        <taxon>Sar</taxon>
        <taxon>Alveolata</taxon>
        <taxon>Perkinsozoa</taxon>
        <taxon>Perkinsea</taxon>
        <taxon>Perkinsida</taxon>
        <taxon>Perkinsidae</taxon>
        <taxon>Perkinsus</taxon>
    </lineage>
</organism>
<evidence type="ECO:0000256" key="4">
    <source>
        <dbReference type="ARBA" id="ARBA00022827"/>
    </source>
</evidence>
<dbReference type="Gene3D" id="1.10.540.10">
    <property type="entry name" value="Acyl-CoA dehydrogenase/oxidase, N-terminal domain"/>
    <property type="match status" value="1"/>
</dbReference>
<dbReference type="PANTHER" id="PTHR43884:SF12">
    <property type="entry name" value="ISOVALERYL-COA DEHYDROGENASE, MITOCHONDRIAL-RELATED"/>
    <property type="match status" value="1"/>
</dbReference>
<dbReference type="AlphaFoldDB" id="A0A7J6MM22"/>
<keyword evidence="5" id="KW-0560">Oxidoreductase</keyword>
<dbReference type="GO" id="GO:0050660">
    <property type="term" value="F:flavin adenine dinucleotide binding"/>
    <property type="evidence" value="ECO:0007669"/>
    <property type="project" value="InterPro"/>
</dbReference>
<feature type="domain" description="Acyl-CoA oxidase/dehydrogenase middle" evidence="9">
    <location>
        <begin position="667"/>
        <end position="767"/>
    </location>
</feature>
<dbReference type="Pfam" id="PF02771">
    <property type="entry name" value="Acyl-CoA_dh_N"/>
    <property type="match status" value="1"/>
</dbReference>
<dbReference type="InterPro" id="IPR006091">
    <property type="entry name" value="Acyl-CoA_Oxase/DH_mid-dom"/>
</dbReference>
<dbReference type="EMBL" id="JAAPAO010000106">
    <property type="protein sequence ID" value="KAF4672554.1"/>
    <property type="molecule type" value="Genomic_DNA"/>
</dbReference>
<dbReference type="Proteomes" id="UP000591131">
    <property type="component" value="Unassembled WGS sequence"/>
</dbReference>
<feature type="compositionally biased region" description="Acidic residues" evidence="7">
    <location>
        <begin position="250"/>
        <end position="260"/>
    </location>
</feature>
<dbReference type="GO" id="GO:0008470">
    <property type="term" value="F:3-methylbutanoyl-CoA dehydrogenase activity"/>
    <property type="evidence" value="ECO:0007669"/>
    <property type="project" value="TreeGrafter"/>
</dbReference>
<dbReference type="InterPro" id="IPR009100">
    <property type="entry name" value="AcylCoA_DH/oxidase_NM_dom_sf"/>
</dbReference>
<evidence type="ECO:0000259" key="10">
    <source>
        <dbReference type="Pfam" id="PF02771"/>
    </source>
</evidence>
<dbReference type="FunFam" id="1.20.140.10:FF:000001">
    <property type="entry name" value="Acyl-CoA dehydrogenase"/>
    <property type="match status" value="1"/>
</dbReference>
<feature type="region of interest" description="Disordered" evidence="7">
    <location>
        <begin position="1"/>
        <end position="68"/>
    </location>
</feature>
<dbReference type="InterPro" id="IPR046373">
    <property type="entry name" value="Acyl-CoA_Oxase/DH_mid-dom_sf"/>
</dbReference>
<comment type="catalytic activity">
    <reaction evidence="6">
        <text>(2S)-2-methylbutanoyl-CoA + oxidized [electron-transfer flavoprotein] + H(+) = (2E)-2-methylbut-2-enoyl-CoA + reduced [electron-transfer flavoprotein]</text>
        <dbReference type="Rhea" id="RHEA:48256"/>
        <dbReference type="Rhea" id="RHEA-COMP:10685"/>
        <dbReference type="Rhea" id="RHEA-COMP:10686"/>
        <dbReference type="ChEBI" id="CHEBI:15378"/>
        <dbReference type="ChEBI" id="CHEBI:57337"/>
        <dbReference type="ChEBI" id="CHEBI:57692"/>
        <dbReference type="ChEBI" id="CHEBI:58307"/>
        <dbReference type="ChEBI" id="CHEBI:88166"/>
    </reaction>
    <physiologicalReaction direction="left-to-right" evidence="6">
        <dbReference type="Rhea" id="RHEA:48257"/>
    </physiologicalReaction>
</comment>
<protein>
    <recommendedName>
        <fullName evidence="13">Isovaleryl-CoA dehydrogenase</fullName>
    </recommendedName>
</protein>
<dbReference type="Gene3D" id="2.40.110.10">
    <property type="entry name" value="Butyryl-CoA Dehydrogenase, subunit A, domain 2"/>
    <property type="match status" value="1"/>
</dbReference>
<dbReference type="InterPro" id="IPR013786">
    <property type="entry name" value="AcylCoA_DH/ox_N"/>
</dbReference>
<dbReference type="InterPro" id="IPR019363">
    <property type="entry name" value="LDAH"/>
</dbReference>
<dbReference type="Pfam" id="PF10230">
    <property type="entry name" value="LIDHydrolase"/>
    <property type="match status" value="1"/>
</dbReference>
<dbReference type="OrthoDB" id="9988775at2759"/>
<gene>
    <name evidence="11" type="ORF">FOL47_000389</name>
</gene>